<dbReference type="Proteomes" id="UP000295066">
    <property type="component" value="Unassembled WGS sequence"/>
</dbReference>
<dbReference type="CDD" id="cd18692">
    <property type="entry name" value="PIN_VapC-like"/>
    <property type="match status" value="1"/>
</dbReference>
<dbReference type="AlphaFoldDB" id="A0A4V3HGG7"/>
<dbReference type="InterPro" id="IPR029060">
    <property type="entry name" value="PIN-like_dom_sf"/>
</dbReference>
<dbReference type="EMBL" id="SORI01000006">
    <property type="protein sequence ID" value="TDY61251.1"/>
    <property type="molecule type" value="Genomic_DNA"/>
</dbReference>
<accession>A0A4V3HGG7</accession>
<gene>
    <name evidence="2" type="ORF">C8D99_106106</name>
</gene>
<dbReference type="Gene3D" id="3.40.50.1010">
    <property type="entry name" value="5'-nuclease"/>
    <property type="match status" value="1"/>
</dbReference>
<evidence type="ECO:0000313" key="2">
    <source>
        <dbReference type="EMBL" id="TDY61251.1"/>
    </source>
</evidence>
<protein>
    <submittedName>
        <fullName evidence="2">Putative nucleic acid-binding protein</fullName>
    </submittedName>
</protein>
<organism evidence="2 3">
    <name type="scientific">Aminivibrio pyruvatiphilus</name>
    <dbReference type="NCBI Taxonomy" id="1005740"/>
    <lineage>
        <taxon>Bacteria</taxon>
        <taxon>Thermotogati</taxon>
        <taxon>Synergistota</taxon>
        <taxon>Synergistia</taxon>
        <taxon>Synergistales</taxon>
        <taxon>Aminobacteriaceae</taxon>
        <taxon>Aminivibrio</taxon>
    </lineage>
</organism>
<evidence type="ECO:0000259" key="1">
    <source>
        <dbReference type="Pfam" id="PF01850"/>
    </source>
</evidence>
<name>A0A4V3HGG7_9BACT</name>
<dbReference type="SUPFAM" id="SSF88723">
    <property type="entry name" value="PIN domain-like"/>
    <property type="match status" value="1"/>
</dbReference>
<dbReference type="RefSeq" id="WP_208321107.1">
    <property type="nucleotide sequence ID" value="NZ_SORI01000006.1"/>
</dbReference>
<feature type="domain" description="PIN" evidence="1">
    <location>
        <begin position="6"/>
        <end position="121"/>
    </location>
</feature>
<proteinExistence type="predicted"/>
<reference evidence="2 3" key="1">
    <citation type="submission" date="2019-03" db="EMBL/GenBank/DDBJ databases">
        <title>Genomic Encyclopedia of Type Strains, Phase IV (KMG-IV): sequencing the most valuable type-strain genomes for metagenomic binning, comparative biology and taxonomic classification.</title>
        <authorList>
            <person name="Goeker M."/>
        </authorList>
    </citation>
    <scope>NUCLEOTIDE SEQUENCE [LARGE SCALE GENOMIC DNA]</scope>
    <source>
        <strain evidence="2 3">DSM 25964</strain>
    </source>
</reference>
<evidence type="ECO:0000313" key="3">
    <source>
        <dbReference type="Proteomes" id="UP000295066"/>
    </source>
</evidence>
<sequence length="140" mass="15593">MSRTKIFLDTNILVYTLDGHDSEKQARARAIVRGVVEDQIPVISTQVMQEFYSASTTKLKVDAMIAKNIVHNLGNMEVVPVDLTTIEQGIDISVLFRLSFWDGLIIAAAEQARCAMVFSEDLNDGQTVRGVRIVNPFLHT</sequence>
<comment type="caution">
    <text evidence="2">The sequence shown here is derived from an EMBL/GenBank/DDBJ whole genome shotgun (WGS) entry which is preliminary data.</text>
</comment>
<dbReference type="InterPro" id="IPR002716">
    <property type="entry name" value="PIN_dom"/>
</dbReference>
<keyword evidence="3" id="KW-1185">Reference proteome</keyword>
<dbReference type="Pfam" id="PF01850">
    <property type="entry name" value="PIN"/>
    <property type="match status" value="1"/>
</dbReference>